<dbReference type="SUPFAM" id="SSF54695">
    <property type="entry name" value="POZ domain"/>
    <property type="match status" value="1"/>
</dbReference>
<keyword evidence="1" id="KW-0880">Kelch repeat</keyword>
<evidence type="ECO:0000259" key="3">
    <source>
        <dbReference type="PROSITE" id="PS50097"/>
    </source>
</evidence>
<dbReference type="Gene3D" id="1.25.40.420">
    <property type="match status" value="1"/>
</dbReference>
<dbReference type="Pfam" id="PF07707">
    <property type="entry name" value="BACK"/>
    <property type="match status" value="1"/>
</dbReference>
<dbReference type="PANTHER" id="PTHR45632:SF15">
    <property type="entry name" value="BTB DOMAIN-CONTAINING PROTEIN"/>
    <property type="match status" value="1"/>
</dbReference>
<evidence type="ECO:0000256" key="2">
    <source>
        <dbReference type="ARBA" id="ARBA00022737"/>
    </source>
</evidence>
<feature type="domain" description="BTB" evidence="3">
    <location>
        <begin position="68"/>
        <end position="137"/>
    </location>
</feature>
<dbReference type="OMA" id="THKGILY"/>
<dbReference type="Pfam" id="PF00651">
    <property type="entry name" value="BTB"/>
    <property type="match status" value="1"/>
</dbReference>
<dbReference type="InterPro" id="IPR000210">
    <property type="entry name" value="BTB/POZ_dom"/>
</dbReference>
<dbReference type="AlphaFoldDB" id="A0A669Q4U9"/>
<keyword evidence="5" id="KW-1185">Reference proteome</keyword>
<proteinExistence type="predicted"/>
<dbReference type="InterPro" id="IPR011333">
    <property type="entry name" value="SKP1/BTB/POZ_sf"/>
</dbReference>
<dbReference type="InterPro" id="IPR011705">
    <property type="entry name" value="BACK"/>
</dbReference>
<evidence type="ECO:0000256" key="1">
    <source>
        <dbReference type="ARBA" id="ARBA00022441"/>
    </source>
</evidence>
<dbReference type="Proteomes" id="UP000472261">
    <property type="component" value="Unplaced"/>
</dbReference>
<dbReference type="SMART" id="SM00875">
    <property type="entry name" value="BACK"/>
    <property type="match status" value="1"/>
</dbReference>
<dbReference type="Gene3D" id="3.30.710.10">
    <property type="entry name" value="Potassium Channel Kv1.1, Chain A"/>
    <property type="match status" value="1"/>
</dbReference>
<dbReference type="SMART" id="SM00225">
    <property type="entry name" value="BTB"/>
    <property type="match status" value="1"/>
</dbReference>
<evidence type="ECO:0000313" key="5">
    <source>
        <dbReference type="Proteomes" id="UP000472261"/>
    </source>
</evidence>
<dbReference type="InterPro" id="IPR015915">
    <property type="entry name" value="Kelch-typ_b-propeller"/>
</dbReference>
<dbReference type="PROSITE" id="PS50097">
    <property type="entry name" value="BTB"/>
    <property type="match status" value="1"/>
</dbReference>
<keyword evidence="2" id="KW-0677">Repeat</keyword>
<reference evidence="4" key="2">
    <citation type="submission" date="2025-09" db="UniProtKB">
        <authorList>
            <consortium name="Ensembl"/>
        </authorList>
    </citation>
    <scope>IDENTIFICATION</scope>
</reference>
<dbReference type="SUPFAM" id="SSF117281">
    <property type="entry name" value="Kelch motif"/>
    <property type="match status" value="1"/>
</dbReference>
<reference evidence="4" key="1">
    <citation type="submission" date="2025-08" db="UniProtKB">
        <authorList>
            <consortium name="Ensembl"/>
        </authorList>
    </citation>
    <scope>IDENTIFICATION</scope>
</reference>
<name>A0A669Q4U9_PHACC</name>
<dbReference type="Gene3D" id="2.120.10.80">
    <property type="entry name" value="Kelch-type beta propeller"/>
    <property type="match status" value="1"/>
</dbReference>
<sequence length="400" mass="44453">MQLHQWLPTAARAKGPATEYPALRGRLRAGSTSNAVGLQSSMGSFRSDTYLEKLLEGISRLRTQKALCDVTLEAEGVCFPAHKIILASASNYCKILFVGNATRMGSADGSVRLNAVSATGLSNVLSFIYSNKLDLSLQNVEETFKAAEALLVGEVINLCFQFLESCLSGENCVDILRIAKKLGPTELREKAMCCVGQHYKQLLANPQSLNDLDRGTLCEILDRTTMEGSSEPELLRAAVSWPQHDRMRLQYMGDILKRIRFPLIPYSDLQRCVQEIPLTRLDWGCCRLLQDALIHHPQLCTRPSQQTPHTILRSAFPALLIAGGRTTTNSICREMWAAEQSCGTWRKVGDLCVPLYNHCIVVIDDFLFVLGGQSTFDPTGKHFNSTWFCRQDSPSMSWAC</sequence>
<evidence type="ECO:0000313" key="4">
    <source>
        <dbReference type="Ensembl" id="ENSPCLP00000015574.1"/>
    </source>
</evidence>
<dbReference type="Ensembl" id="ENSPCLT00000020498.1">
    <property type="protein sequence ID" value="ENSPCLP00000015574.1"/>
    <property type="gene ID" value="ENSPCLG00000012697.1"/>
</dbReference>
<accession>A0A669Q4U9</accession>
<dbReference type="PANTHER" id="PTHR45632">
    <property type="entry name" value="LD33804P"/>
    <property type="match status" value="1"/>
</dbReference>
<protein>
    <recommendedName>
        <fullName evidence="3">BTB domain-containing protein</fullName>
    </recommendedName>
</protein>
<organism evidence="4 5">
    <name type="scientific">Phasianus colchicus</name>
    <name type="common">Common pheasant</name>
    <dbReference type="NCBI Taxonomy" id="9054"/>
    <lineage>
        <taxon>Eukaryota</taxon>
        <taxon>Metazoa</taxon>
        <taxon>Chordata</taxon>
        <taxon>Craniata</taxon>
        <taxon>Vertebrata</taxon>
        <taxon>Euteleostomi</taxon>
        <taxon>Archelosauria</taxon>
        <taxon>Archosauria</taxon>
        <taxon>Dinosauria</taxon>
        <taxon>Saurischia</taxon>
        <taxon>Theropoda</taxon>
        <taxon>Coelurosauria</taxon>
        <taxon>Aves</taxon>
        <taxon>Neognathae</taxon>
        <taxon>Galloanserae</taxon>
        <taxon>Galliformes</taxon>
        <taxon>Phasianidae</taxon>
        <taxon>Phasianinae</taxon>
        <taxon>Phasianus</taxon>
    </lineage>
</organism>